<dbReference type="GeneID" id="111240585"/>
<organism evidence="1 2">
    <name type="scientific">Vigna radiata var. radiata</name>
    <name type="common">Mung bean</name>
    <name type="synonym">Phaseolus aureus</name>
    <dbReference type="NCBI Taxonomy" id="3916"/>
    <lineage>
        <taxon>Eukaryota</taxon>
        <taxon>Viridiplantae</taxon>
        <taxon>Streptophyta</taxon>
        <taxon>Embryophyta</taxon>
        <taxon>Tracheophyta</taxon>
        <taxon>Spermatophyta</taxon>
        <taxon>Magnoliopsida</taxon>
        <taxon>eudicotyledons</taxon>
        <taxon>Gunneridae</taxon>
        <taxon>Pentapetalae</taxon>
        <taxon>rosids</taxon>
        <taxon>fabids</taxon>
        <taxon>Fabales</taxon>
        <taxon>Fabaceae</taxon>
        <taxon>Papilionoideae</taxon>
        <taxon>50 kb inversion clade</taxon>
        <taxon>NPAAA clade</taxon>
        <taxon>indigoferoid/millettioid clade</taxon>
        <taxon>Phaseoleae</taxon>
        <taxon>Vigna</taxon>
    </lineage>
</organism>
<dbReference type="AlphaFoldDB" id="A0A3Q0EHR5"/>
<reference evidence="1" key="1">
    <citation type="journal article" date="2014" name="Nat. Commun.">
        <title>Genome sequence of mungbean and insights into evolution within Vigna species.</title>
        <authorList>
            <person name="Kang Y.J."/>
            <person name="Kim S.K."/>
            <person name="Kim M.Y."/>
            <person name="Lestari P."/>
            <person name="Kim K.H."/>
            <person name="Ha B.K."/>
            <person name="Jun T.H."/>
            <person name="Hwang W.J."/>
            <person name="Lee T."/>
            <person name="Lee J."/>
            <person name="Shim S."/>
            <person name="Yoon M.Y."/>
            <person name="Jang Y.E."/>
            <person name="Han K.S."/>
            <person name="Taeprayoon P."/>
            <person name="Yoon N."/>
            <person name="Somta P."/>
            <person name="Tanya P."/>
            <person name="Kim K.S."/>
            <person name="Gwag J.G."/>
            <person name="Moon J.K."/>
            <person name="Lee Y.H."/>
            <person name="Park B.S."/>
            <person name="Bombarely A."/>
            <person name="Doyle J.J."/>
            <person name="Jackson S.A."/>
            <person name="Schafleitner R."/>
            <person name="Srinives P."/>
            <person name="Varshney R.K."/>
            <person name="Lee S.H."/>
        </authorList>
    </citation>
    <scope>NUCLEOTIDE SEQUENCE [LARGE SCALE GENOMIC DNA]</scope>
    <source>
        <strain evidence="1">cv. VC1973A</strain>
    </source>
</reference>
<proteinExistence type="predicted"/>
<dbReference type="KEGG" id="vra:111240585"/>
<reference evidence="2" key="2">
    <citation type="submission" date="2025-08" db="UniProtKB">
        <authorList>
            <consortium name="RefSeq"/>
        </authorList>
    </citation>
    <scope>IDENTIFICATION</scope>
    <source>
        <tissue evidence="2">Leaf</tissue>
    </source>
</reference>
<evidence type="ECO:0000313" key="1">
    <source>
        <dbReference type="Proteomes" id="UP000087766"/>
    </source>
</evidence>
<keyword evidence="1" id="KW-1185">Reference proteome</keyword>
<accession>A0A3Q0EHR5</accession>
<dbReference type="RefSeq" id="XP_022631588.1">
    <property type="nucleotide sequence ID" value="XM_022775867.1"/>
</dbReference>
<name>A0A3Q0EHR5_VIGRR</name>
<gene>
    <name evidence="2" type="primary">LOC111240585</name>
</gene>
<dbReference type="Proteomes" id="UP000087766">
    <property type="component" value="Chromosome 11"/>
</dbReference>
<protein>
    <submittedName>
        <fullName evidence="2">Uncharacterized protein LOC111240585</fullName>
    </submittedName>
</protein>
<sequence length="145" mass="16501">MRLEILCLDPVENMKKMWTSAILLTSGNSSKGQSCEYIGPCGLVCRNQDGNPNIQVTPIDEEKTSVYQWRKWRGKKKGLVLRPTTLARREWAVLNMGNERMGKVSPKDSAQLRCSKLSEKCYLTERGKKLQESRSENGDHLLEIS</sequence>
<evidence type="ECO:0000313" key="2">
    <source>
        <dbReference type="RefSeq" id="XP_022631588.1"/>
    </source>
</evidence>